<evidence type="ECO:0000313" key="1">
    <source>
        <dbReference type="EMBL" id="QHS79239.1"/>
    </source>
</evidence>
<sequence>MTANDGGFANSVNLLNLQYNPLIELKADFGGAINRTITLSAGNGSTSFLKAYDGQSNNPFQIQATNPTGNGSIELKVDDTAGDLILTGTQLESTTAGGNTGNHLRIKLNGIYYKIRLEADT</sequence>
<dbReference type="EMBL" id="MN740627">
    <property type="protein sequence ID" value="QHS79239.1"/>
    <property type="molecule type" value="Genomic_DNA"/>
</dbReference>
<proteinExistence type="predicted"/>
<reference evidence="1" key="1">
    <citation type="journal article" date="2020" name="Nature">
        <title>Giant virus diversity and host interactions through global metagenomics.</title>
        <authorList>
            <person name="Schulz F."/>
            <person name="Roux S."/>
            <person name="Paez-Espino D."/>
            <person name="Jungbluth S."/>
            <person name="Walsh D.A."/>
            <person name="Denef V.J."/>
            <person name="McMahon K.D."/>
            <person name="Konstantinidis K.T."/>
            <person name="Eloe-Fadrosh E.A."/>
            <person name="Kyrpides N.C."/>
            <person name="Woyke T."/>
        </authorList>
    </citation>
    <scope>NUCLEOTIDE SEQUENCE</scope>
    <source>
        <strain evidence="1">GVMAG-S-1035118-87</strain>
    </source>
</reference>
<name>A0A6C0AHI5_9ZZZZ</name>
<dbReference type="AlphaFoldDB" id="A0A6C0AHI5"/>
<accession>A0A6C0AHI5</accession>
<protein>
    <submittedName>
        <fullName evidence="1">Uncharacterized protein</fullName>
    </submittedName>
</protein>
<organism evidence="1">
    <name type="scientific">viral metagenome</name>
    <dbReference type="NCBI Taxonomy" id="1070528"/>
    <lineage>
        <taxon>unclassified sequences</taxon>
        <taxon>metagenomes</taxon>
        <taxon>organismal metagenomes</taxon>
    </lineage>
</organism>